<keyword evidence="2" id="KW-1185">Reference proteome</keyword>
<accession>A0A3P7PBN2</accession>
<dbReference type="KEGG" id="cbar:PATL70BA_1676"/>
<gene>
    <name evidence="1" type="ORF">PATL70BA_1676</name>
</gene>
<dbReference type="AlphaFoldDB" id="A0A3P7PBN2"/>
<dbReference type="Proteomes" id="UP000279029">
    <property type="component" value="Chromosome"/>
</dbReference>
<sequence>MMRIGLIGANTNEKDYLGLYLGKVLSMEHKVLLVTRQQNLMGDLEDYEYNETFRIMSHRPDLVEVDYLIMDEVELDRDNYDYIFFITGPNQSEVTYNETIFCKEILEKDCVIYHNILVDSKINGKYLNNRFKIDSKKIHVLERPLNEWDLMMEIENNYDLTIRMRHMSKDYQKLILKMIQHSTGNKDKAIKKWLKKARRCK</sequence>
<protein>
    <submittedName>
        <fullName evidence="1">Uncharacterized protein</fullName>
    </submittedName>
</protein>
<evidence type="ECO:0000313" key="1">
    <source>
        <dbReference type="EMBL" id="VDN47563.1"/>
    </source>
</evidence>
<reference evidence="1 2" key="1">
    <citation type="submission" date="2018-09" db="EMBL/GenBank/DDBJ databases">
        <authorList>
            <person name="Postec A."/>
        </authorList>
    </citation>
    <scope>NUCLEOTIDE SEQUENCE [LARGE SCALE GENOMIC DNA]</scope>
    <source>
        <strain evidence="1">70B-A</strain>
    </source>
</reference>
<evidence type="ECO:0000313" key="2">
    <source>
        <dbReference type="Proteomes" id="UP000279029"/>
    </source>
</evidence>
<proteinExistence type="predicted"/>
<name>A0A3P7PBN2_9FIRM</name>
<dbReference type="EMBL" id="LR130778">
    <property type="protein sequence ID" value="VDN47563.1"/>
    <property type="molecule type" value="Genomic_DNA"/>
</dbReference>
<organism evidence="1 2">
    <name type="scientific">Petrocella atlantisensis</name>
    <dbReference type="NCBI Taxonomy" id="2173034"/>
    <lineage>
        <taxon>Bacteria</taxon>
        <taxon>Bacillati</taxon>
        <taxon>Bacillota</taxon>
        <taxon>Clostridia</taxon>
        <taxon>Lachnospirales</taxon>
        <taxon>Vallitaleaceae</taxon>
        <taxon>Petrocella</taxon>
    </lineage>
</organism>